<gene>
    <name evidence="2" type="ORF">HD593_012133</name>
</gene>
<comment type="caution">
    <text evidence="2">The sequence shown here is derived from an EMBL/GenBank/DDBJ whole genome shotgun (WGS) entry which is preliminary data.</text>
</comment>
<accession>A0A7X0P8G8</accession>
<organism evidence="2 3">
    <name type="scientific">Nonomuraea rubra</name>
    <dbReference type="NCBI Taxonomy" id="46180"/>
    <lineage>
        <taxon>Bacteria</taxon>
        <taxon>Bacillati</taxon>
        <taxon>Actinomycetota</taxon>
        <taxon>Actinomycetes</taxon>
        <taxon>Streptosporangiales</taxon>
        <taxon>Streptosporangiaceae</taxon>
        <taxon>Nonomuraea</taxon>
    </lineage>
</organism>
<keyword evidence="3" id="KW-1185">Reference proteome</keyword>
<reference evidence="2 3" key="1">
    <citation type="submission" date="2020-08" db="EMBL/GenBank/DDBJ databases">
        <title>Sequencing the genomes of 1000 actinobacteria strains.</title>
        <authorList>
            <person name="Klenk H.-P."/>
        </authorList>
    </citation>
    <scope>NUCLEOTIDE SEQUENCE [LARGE SCALE GENOMIC DNA]</scope>
    <source>
        <strain evidence="2 3">DSM 43768</strain>
    </source>
</reference>
<evidence type="ECO:0000313" key="2">
    <source>
        <dbReference type="EMBL" id="MBB6557243.1"/>
    </source>
</evidence>
<evidence type="ECO:0000313" key="3">
    <source>
        <dbReference type="Proteomes" id="UP000565579"/>
    </source>
</evidence>
<dbReference type="Proteomes" id="UP000565579">
    <property type="component" value="Unassembled WGS sequence"/>
</dbReference>
<evidence type="ECO:0000256" key="1">
    <source>
        <dbReference type="SAM" id="MobiDB-lite"/>
    </source>
</evidence>
<dbReference type="AlphaFoldDB" id="A0A7X0P8G8"/>
<name>A0A7X0P8G8_9ACTN</name>
<proteinExistence type="predicted"/>
<protein>
    <submittedName>
        <fullName evidence="2">Uncharacterized protein</fullName>
    </submittedName>
</protein>
<dbReference type="EMBL" id="JACHMI010000002">
    <property type="protein sequence ID" value="MBB6557243.1"/>
    <property type="molecule type" value="Genomic_DNA"/>
</dbReference>
<sequence>MTPPSPALPTEAELTDYLVALKTDNPQSTPSRPSYRGGPVLDPMTEDEYRFGWFGQADYDGHLGGGA</sequence>
<dbReference type="RefSeq" id="WP_185112829.1">
    <property type="nucleotide sequence ID" value="NZ_BAAAXY010000038.1"/>
</dbReference>
<feature type="region of interest" description="Disordered" evidence="1">
    <location>
        <begin position="23"/>
        <end position="42"/>
    </location>
</feature>